<feature type="chain" id="PRO_5045744496" description="Toxin-antitoxin system YwqK family antitoxin" evidence="1">
    <location>
        <begin position="21"/>
        <end position="194"/>
    </location>
</feature>
<feature type="signal peptide" evidence="1">
    <location>
        <begin position="1"/>
        <end position="20"/>
    </location>
</feature>
<keyword evidence="2" id="KW-0614">Plasmid</keyword>
<organism evidence="2 3">
    <name type="scientific">Persicobacter psychrovividus</name>
    <dbReference type="NCBI Taxonomy" id="387638"/>
    <lineage>
        <taxon>Bacteria</taxon>
        <taxon>Pseudomonadati</taxon>
        <taxon>Bacteroidota</taxon>
        <taxon>Cytophagia</taxon>
        <taxon>Cytophagales</taxon>
        <taxon>Persicobacteraceae</taxon>
        <taxon>Persicobacter</taxon>
    </lineage>
</organism>
<dbReference type="Pfam" id="PF07661">
    <property type="entry name" value="MORN_2"/>
    <property type="match status" value="1"/>
</dbReference>
<proteinExistence type="predicted"/>
<accession>A0ABN6LCM9</accession>
<dbReference type="InterPro" id="IPR011652">
    <property type="entry name" value="MORN_2"/>
</dbReference>
<protein>
    <recommendedName>
        <fullName evidence="4">Toxin-antitoxin system YwqK family antitoxin</fullName>
    </recommendedName>
</protein>
<dbReference type="Gene3D" id="2.20.110.10">
    <property type="entry name" value="Histone H3 K4-specific methyltransferase SET7/9 N-terminal domain"/>
    <property type="match status" value="2"/>
</dbReference>
<evidence type="ECO:0008006" key="4">
    <source>
        <dbReference type="Google" id="ProtNLM"/>
    </source>
</evidence>
<evidence type="ECO:0000313" key="2">
    <source>
        <dbReference type="EMBL" id="BDD00956.1"/>
    </source>
</evidence>
<name>A0ABN6LCM9_9BACT</name>
<evidence type="ECO:0000313" key="3">
    <source>
        <dbReference type="Proteomes" id="UP001354989"/>
    </source>
</evidence>
<gene>
    <name evidence="2" type="ORF">PEPS_32360</name>
</gene>
<sequence>MNRLILWCLLVFSCSPTKEAATGTEPYTGPNAIRRSALTTTTHDDRAYYQGQPFSGSVYDLSMEADTVFKGEYQEGRPHGLVQKWYESGERQECRYFSDGLKDGPQVAFWKNGNKCFEYTAEREIYQGKLQEWNVDGQLIHLAHYKDGQEEGEQKLWYDNGKIRANYVIINGRRYGLLGTKNCVNVSDSLAVNQ</sequence>
<keyword evidence="3" id="KW-1185">Reference proteome</keyword>
<keyword evidence="1" id="KW-0732">Signal</keyword>
<evidence type="ECO:0000256" key="1">
    <source>
        <dbReference type="SAM" id="SignalP"/>
    </source>
</evidence>
<dbReference type="RefSeq" id="WP_338398176.1">
    <property type="nucleotide sequence ID" value="NZ_AP025293.1"/>
</dbReference>
<geneLocation type="plasmid" evidence="2 3">
    <name>pPP1</name>
</geneLocation>
<reference evidence="2 3" key="1">
    <citation type="submission" date="2021-12" db="EMBL/GenBank/DDBJ databases">
        <title>Genome sequencing of bacteria with rrn-lacking chromosome and rrn-plasmid.</title>
        <authorList>
            <person name="Anda M."/>
            <person name="Iwasaki W."/>
        </authorList>
    </citation>
    <scope>NUCLEOTIDE SEQUENCE [LARGE SCALE GENOMIC DNA]</scope>
    <source>
        <strain evidence="2 3">NBRC 101262</strain>
        <plasmid evidence="2 3">pPP1</plasmid>
    </source>
</reference>
<dbReference type="SUPFAM" id="SSF82185">
    <property type="entry name" value="Histone H3 K4-specific methyltransferase SET7/9 N-terminal domain"/>
    <property type="match status" value="1"/>
</dbReference>
<dbReference type="Proteomes" id="UP001354989">
    <property type="component" value="Plasmid pPP1"/>
</dbReference>
<dbReference type="EMBL" id="AP025293">
    <property type="protein sequence ID" value="BDD00956.1"/>
    <property type="molecule type" value="Genomic_DNA"/>
</dbReference>